<keyword evidence="5" id="KW-1185">Reference proteome</keyword>
<comment type="caution">
    <text evidence="4">The sequence shown here is derived from an EMBL/GenBank/DDBJ whole genome shotgun (WGS) entry which is preliminary data.</text>
</comment>
<keyword evidence="2" id="KW-0067">ATP-binding</keyword>
<dbReference type="GO" id="GO:0005524">
    <property type="term" value="F:ATP binding"/>
    <property type="evidence" value="ECO:0007669"/>
    <property type="project" value="UniProtKB-KW"/>
</dbReference>
<keyword evidence="1" id="KW-0547">Nucleotide-binding</keyword>
<organism evidence="4 5">
    <name type="scientific">Populus tomentosa</name>
    <name type="common">Chinese white poplar</name>
    <dbReference type="NCBI Taxonomy" id="118781"/>
    <lineage>
        <taxon>Eukaryota</taxon>
        <taxon>Viridiplantae</taxon>
        <taxon>Streptophyta</taxon>
        <taxon>Embryophyta</taxon>
        <taxon>Tracheophyta</taxon>
        <taxon>Spermatophyta</taxon>
        <taxon>Magnoliopsida</taxon>
        <taxon>eudicotyledons</taxon>
        <taxon>Gunneridae</taxon>
        <taxon>Pentapetalae</taxon>
        <taxon>rosids</taxon>
        <taxon>fabids</taxon>
        <taxon>Malpighiales</taxon>
        <taxon>Salicaceae</taxon>
        <taxon>Saliceae</taxon>
        <taxon>Populus</taxon>
    </lineage>
</organism>
<evidence type="ECO:0000256" key="1">
    <source>
        <dbReference type="ARBA" id="ARBA00022741"/>
    </source>
</evidence>
<proteinExistence type="predicted"/>
<evidence type="ECO:0000256" key="2">
    <source>
        <dbReference type="ARBA" id="ARBA00022840"/>
    </source>
</evidence>
<dbReference type="Pfam" id="PF00069">
    <property type="entry name" value="Pkinase"/>
    <property type="match status" value="1"/>
</dbReference>
<dbReference type="EMBL" id="JAAWWB010000005">
    <property type="protein sequence ID" value="KAG6783240.1"/>
    <property type="molecule type" value="Genomic_DNA"/>
</dbReference>
<evidence type="ECO:0000313" key="5">
    <source>
        <dbReference type="Proteomes" id="UP000886885"/>
    </source>
</evidence>
<dbReference type="Proteomes" id="UP000886885">
    <property type="component" value="Chromosome 3A"/>
</dbReference>
<dbReference type="AlphaFoldDB" id="A0A8X8AA27"/>
<evidence type="ECO:0000259" key="3">
    <source>
        <dbReference type="PROSITE" id="PS50011"/>
    </source>
</evidence>
<dbReference type="PANTHER" id="PTHR27005">
    <property type="entry name" value="WALL-ASSOCIATED RECEPTOR KINASE-LIKE 21"/>
    <property type="match status" value="1"/>
</dbReference>
<gene>
    <name evidence="4" type="ORF">POTOM_012685</name>
</gene>
<dbReference type="PANTHER" id="PTHR27005:SF335">
    <property type="entry name" value="PROTEIN KINASE DOMAIN-CONTAINING PROTEIN"/>
    <property type="match status" value="1"/>
</dbReference>
<dbReference type="PROSITE" id="PS50011">
    <property type="entry name" value="PROTEIN_KINASE_DOM"/>
    <property type="match status" value="1"/>
</dbReference>
<dbReference type="GO" id="GO:0004674">
    <property type="term" value="F:protein serine/threonine kinase activity"/>
    <property type="evidence" value="ECO:0007669"/>
    <property type="project" value="TreeGrafter"/>
</dbReference>
<feature type="domain" description="Protein kinase" evidence="3">
    <location>
        <begin position="1"/>
        <end position="185"/>
    </location>
</feature>
<dbReference type="InterPro" id="IPR045274">
    <property type="entry name" value="WAK-like"/>
</dbReference>
<dbReference type="GO" id="GO:0007166">
    <property type="term" value="P:cell surface receptor signaling pathway"/>
    <property type="evidence" value="ECO:0007669"/>
    <property type="project" value="InterPro"/>
</dbReference>
<sequence>MRTSYYHGKCDYRLPFKLLEHFPIYILQHPFQFFTVTLSPQTYSCDDKYRAKVSDFGSSRSMAIDQTHLTTNVQGTFGYLDPEYFQSSQLTDKSDVYSFGVVLVELLSGKKPIISSTSQERVSLAAHFIALMKENRLSDILDVQVKEGCLEEEIMAVANLAKRCLNMSRKHRPTMKEVSAELERIGLLQRKSNVQQKEEETSQNAMVERLCNWDAVPISATCDFDNARSVQSTDAEPLITYNTL</sequence>
<name>A0A8X8AA27_POPTO</name>
<evidence type="ECO:0000313" key="4">
    <source>
        <dbReference type="EMBL" id="KAG6783240.1"/>
    </source>
</evidence>
<dbReference type="GO" id="GO:0005886">
    <property type="term" value="C:plasma membrane"/>
    <property type="evidence" value="ECO:0007669"/>
    <property type="project" value="TreeGrafter"/>
</dbReference>
<dbReference type="InterPro" id="IPR000719">
    <property type="entry name" value="Prot_kinase_dom"/>
</dbReference>
<reference evidence="4" key="1">
    <citation type="journal article" date="2020" name="bioRxiv">
        <title>Hybrid origin of Populus tomentosa Carr. identified through genome sequencing and phylogenomic analysis.</title>
        <authorList>
            <person name="An X."/>
            <person name="Gao K."/>
            <person name="Chen Z."/>
            <person name="Li J."/>
            <person name="Yang X."/>
            <person name="Yang X."/>
            <person name="Zhou J."/>
            <person name="Guo T."/>
            <person name="Zhao T."/>
            <person name="Huang S."/>
            <person name="Miao D."/>
            <person name="Khan W.U."/>
            <person name="Rao P."/>
            <person name="Ye M."/>
            <person name="Lei B."/>
            <person name="Liao W."/>
            <person name="Wang J."/>
            <person name="Ji L."/>
            <person name="Li Y."/>
            <person name="Guo B."/>
            <person name="Mustafa N.S."/>
            <person name="Li S."/>
            <person name="Yun Q."/>
            <person name="Keller S.R."/>
            <person name="Mao J."/>
            <person name="Zhang R."/>
            <person name="Strauss S.H."/>
        </authorList>
    </citation>
    <scope>NUCLEOTIDE SEQUENCE</scope>
    <source>
        <strain evidence="4">GM15</strain>
        <tissue evidence="4">Leaf</tissue>
    </source>
</reference>
<dbReference type="OrthoDB" id="4062651at2759"/>
<protein>
    <recommendedName>
        <fullName evidence="3">Protein kinase domain-containing protein</fullName>
    </recommendedName>
</protein>
<accession>A0A8X8AA27</accession>